<dbReference type="GO" id="GO:0005524">
    <property type="term" value="F:ATP binding"/>
    <property type="evidence" value="ECO:0007669"/>
    <property type="project" value="UniProtKB-UniRule"/>
</dbReference>
<feature type="binding site" evidence="14">
    <location>
        <position position="51"/>
    </location>
    <ligand>
        <name>ATP</name>
        <dbReference type="ChEBI" id="CHEBI:30616"/>
    </ligand>
</feature>
<keyword evidence="5 13" id="KW-0963">Cytoplasm</keyword>
<dbReference type="PROSITE" id="PS51163">
    <property type="entry name" value="YRDC"/>
    <property type="match status" value="1"/>
</dbReference>
<dbReference type="GO" id="GO:0005737">
    <property type="term" value="C:cytoplasm"/>
    <property type="evidence" value="ECO:0007669"/>
    <property type="project" value="UniProtKB-SubCell"/>
</dbReference>
<feature type="binding site" evidence="14">
    <location>
        <position position="143"/>
    </location>
    <ligand>
        <name>ATP</name>
        <dbReference type="ChEBI" id="CHEBI:30616"/>
    </ligand>
</feature>
<keyword evidence="9 13" id="KW-0547">Nucleotide-binding</keyword>
<feature type="binding site" evidence="14">
    <location>
        <position position="55"/>
    </location>
    <ligand>
        <name>ATP</name>
        <dbReference type="ChEBI" id="CHEBI:30616"/>
    </ligand>
</feature>
<dbReference type="InterPro" id="IPR038385">
    <property type="entry name" value="Sua5/YwlC_C"/>
</dbReference>
<comment type="similarity">
    <text evidence="2 13">Belongs to the SUA5 family.</text>
</comment>
<feature type="domain" description="YrdC-like" evidence="15">
    <location>
        <begin position="6"/>
        <end position="190"/>
    </location>
</feature>
<feature type="binding site" evidence="14">
    <location>
        <position position="172"/>
    </location>
    <ligand>
        <name>L-threonine</name>
        <dbReference type="ChEBI" id="CHEBI:57926"/>
    </ligand>
</feature>
<comment type="function">
    <text evidence="13">Required for the formation of a threonylcarbamoyl group on adenosine at position 37 (t(6)A37) in tRNAs that read codons beginning with adenine.</text>
</comment>
<feature type="binding site" evidence="14">
    <location>
        <position position="133"/>
    </location>
    <ligand>
        <name>L-threonine</name>
        <dbReference type="ChEBI" id="CHEBI:57926"/>
    </ligand>
</feature>
<dbReference type="KEGG" id="mmak:MMKA1_10990"/>
<dbReference type="GO" id="GO:0006450">
    <property type="term" value="P:regulation of translational fidelity"/>
    <property type="evidence" value="ECO:0007669"/>
    <property type="project" value="TreeGrafter"/>
</dbReference>
<dbReference type="InterPro" id="IPR050156">
    <property type="entry name" value="TC-AMP_synthase_SUA5"/>
</dbReference>
<dbReference type="InterPro" id="IPR010923">
    <property type="entry name" value="T(6)A37_SUA5"/>
</dbReference>
<dbReference type="EMBL" id="AP011526">
    <property type="protein sequence ID" value="BAP61216.1"/>
    <property type="molecule type" value="Genomic_DNA"/>
</dbReference>
<name>A0A2Z5PJW9_METMI</name>
<proteinExistence type="inferred from homology"/>
<dbReference type="Pfam" id="PF01300">
    <property type="entry name" value="Sua5_yciO_yrdC"/>
    <property type="match status" value="1"/>
</dbReference>
<dbReference type="GeneID" id="41279510"/>
<evidence type="ECO:0000256" key="13">
    <source>
        <dbReference type="PIRNR" id="PIRNR004930"/>
    </source>
</evidence>
<evidence type="ECO:0000313" key="16">
    <source>
        <dbReference type="EMBL" id="BAP61216.1"/>
    </source>
</evidence>
<comment type="catalytic activity">
    <reaction evidence="12 13">
        <text>L-threonine + hydrogencarbonate + ATP = L-threonylcarbamoyladenylate + diphosphate + H2O</text>
        <dbReference type="Rhea" id="RHEA:36407"/>
        <dbReference type="ChEBI" id="CHEBI:15377"/>
        <dbReference type="ChEBI" id="CHEBI:17544"/>
        <dbReference type="ChEBI" id="CHEBI:30616"/>
        <dbReference type="ChEBI" id="CHEBI:33019"/>
        <dbReference type="ChEBI" id="CHEBI:57926"/>
        <dbReference type="ChEBI" id="CHEBI:73682"/>
        <dbReference type="EC" id="2.7.7.87"/>
    </reaction>
</comment>
<dbReference type="PIRSF" id="PIRSF004930">
    <property type="entry name" value="Tln_factor_SUA5"/>
    <property type="match status" value="1"/>
</dbReference>
<keyword evidence="10 13" id="KW-0067">ATP-binding</keyword>
<evidence type="ECO:0000256" key="3">
    <source>
        <dbReference type="ARBA" id="ARBA00012584"/>
    </source>
</evidence>
<dbReference type="NCBIfam" id="TIGR00057">
    <property type="entry name" value="L-threonylcarbamoyladenylate synthase"/>
    <property type="match status" value="1"/>
</dbReference>
<dbReference type="Gene3D" id="3.90.870.10">
    <property type="entry name" value="DHBP synthase"/>
    <property type="match status" value="1"/>
</dbReference>
<feature type="binding site" evidence="14">
    <location>
        <position position="28"/>
    </location>
    <ligand>
        <name>L-threonine</name>
        <dbReference type="ChEBI" id="CHEBI:57926"/>
    </ligand>
</feature>
<dbReference type="GO" id="GO:0000049">
    <property type="term" value="F:tRNA binding"/>
    <property type="evidence" value="ECO:0007669"/>
    <property type="project" value="TreeGrafter"/>
</dbReference>
<reference evidence="16 17" key="1">
    <citation type="submission" date="2009-06" db="EMBL/GenBank/DDBJ databases">
        <title>Molecular Evidence for Microbiologically Influenced Corrosion from genome of Methanogen.</title>
        <authorList>
            <person name="Ito N."/>
            <person name="Tsurumaru H."/>
            <person name="Shimizu A."/>
            <person name="Harada T."/>
            <person name="Hosoyama A."/>
            <person name="Horikawa H."/>
            <person name="Wakai S."/>
            <person name="Sasaki K."/>
            <person name="Nishijima K."/>
            <person name="Ataku H."/>
            <person name="Yamazaki J."/>
            <person name="Mise M."/>
            <person name="Yamazaki S."/>
            <person name="Tanikawa S."/>
            <person name="Harayama S."/>
            <person name="Fujita N."/>
        </authorList>
    </citation>
    <scope>NUCLEOTIDE SEQUENCE [LARGE SCALE GENOMIC DNA]</scope>
    <source>
        <strain evidence="17">KA1 ( NBRC 102054)</strain>
    </source>
</reference>
<feature type="binding site" evidence="14">
    <location>
        <position position="113"/>
    </location>
    <ligand>
        <name>L-threonine</name>
        <dbReference type="ChEBI" id="CHEBI:57926"/>
    </ligand>
</feature>
<evidence type="ECO:0000313" key="17">
    <source>
        <dbReference type="Proteomes" id="UP000264208"/>
    </source>
</evidence>
<dbReference type="GO" id="GO:0008033">
    <property type="term" value="P:tRNA processing"/>
    <property type="evidence" value="ECO:0007669"/>
    <property type="project" value="UniProtKB-KW"/>
</dbReference>
<evidence type="ECO:0000256" key="8">
    <source>
        <dbReference type="ARBA" id="ARBA00022695"/>
    </source>
</evidence>
<evidence type="ECO:0000256" key="7">
    <source>
        <dbReference type="ARBA" id="ARBA00022694"/>
    </source>
</evidence>
<dbReference type="SUPFAM" id="SSF55821">
    <property type="entry name" value="YrdC/RibB"/>
    <property type="match status" value="1"/>
</dbReference>
<sequence length="331" mass="36968">MRILNAHEIDIASEAIKKGELVAFPTETVYGLGGDALNISAIQKIFEVKGRPIDNPLIVHINSLDMLEHVAYITEDAELLIERFWPGPLTLILKKKDIVPGITCANLDTIAVRMPNHDIALKLIKKAGVPIAAPSANLSGKPSPTSISHVMEDLNDKINYAIDGKVNIGVESTVVDLTEEKPLILRHGGITFEELKEIVDIEIFTTRDMKKVKSPGMKYRHYAPNTPLVLATGKLNDMVFKINKLIEEYNKIGENVGIIATHETIHRYPNNIKKRSIGTRDNLYQVSKNLFNILREMDKENLDVIIIESFEKKGLGFAIMERLEKASVSMI</sequence>
<evidence type="ECO:0000256" key="12">
    <source>
        <dbReference type="ARBA" id="ARBA00048366"/>
    </source>
</evidence>
<evidence type="ECO:0000256" key="11">
    <source>
        <dbReference type="ARBA" id="ARBA00029774"/>
    </source>
</evidence>
<dbReference type="InterPro" id="IPR006070">
    <property type="entry name" value="Sua5-like_dom"/>
</dbReference>
<feature type="binding site" evidence="14">
    <location>
        <position position="109"/>
    </location>
    <ligand>
        <name>ATP</name>
        <dbReference type="ChEBI" id="CHEBI:30616"/>
    </ligand>
</feature>
<evidence type="ECO:0000256" key="5">
    <source>
        <dbReference type="ARBA" id="ARBA00022490"/>
    </source>
</evidence>
<feature type="binding site" evidence="14">
    <location>
        <position position="135"/>
    </location>
    <ligand>
        <name>ATP</name>
        <dbReference type="ChEBI" id="CHEBI:30616"/>
    </ligand>
</feature>
<dbReference type="GO" id="GO:0003725">
    <property type="term" value="F:double-stranded RNA binding"/>
    <property type="evidence" value="ECO:0007669"/>
    <property type="project" value="UniProtKB-UniRule"/>
</dbReference>
<dbReference type="Gene3D" id="3.40.50.11030">
    <property type="entry name" value="Threonylcarbamoyl-AMP synthase, C-terminal domain"/>
    <property type="match status" value="1"/>
</dbReference>
<dbReference type="GO" id="GO:0061710">
    <property type="term" value="F:L-threonylcarbamoyladenylate synthase"/>
    <property type="evidence" value="ECO:0007669"/>
    <property type="project" value="UniProtKB-EC"/>
</dbReference>
<accession>A0A2Z5PJW9</accession>
<organism evidence="16 17">
    <name type="scientific">Methanococcus maripaludis KA1</name>
    <dbReference type="NCBI Taxonomy" id="637914"/>
    <lineage>
        <taxon>Archaea</taxon>
        <taxon>Methanobacteriati</taxon>
        <taxon>Methanobacteriota</taxon>
        <taxon>Methanomada group</taxon>
        <taxon>Methanococci</taxon>
        <taxon>Methanococcales</taxon>
        <taxon>Methanococcaceae</taxon>
        <taxon>Methanococcus</taxon>
    </lineage>
</organism>
<dbReference type="PANTHER" id="PTHR17490:SF16">
    <property type="entry name" value="THREONYLCARBAMOYL-AMP SYNTHASE"/>
    <property type="match status" value="1"/>
</dbReference>
<evidence type="ECO:0000259" key="15">
    <source>
        <dbReference type="PROSITE" id="PS51163"/>
    </source>
</evidence>
<keyword evidence="7 13" id="KW-0819">tRNA processing</keyword>
<feature type="binding site" evidence="14">
    <location>
        <position position="186"/>
    </location>
    <ligand>
        <name>ATP</name>
        <dbReference type="ChEBI" id="CHEBI:30616"/>
    </ligand>
</feature>
<evidence type="ECO:0000256" key="1">
    <source>
        <dbReference type="ARBA" id="ARBA00004496"/>
    </source>
</evidence>
<keyword evidence="8 13" id="KW-0548">Nucleotidyltransferase</keyword>
<evidence type="ECO:0000256" key="2">
    <source>
        <dbReference type="ARBA" id="ARBA00007663"/>
    </source>
</evidence>
<keyword evidence="6 13" id="KW-0808">Transferase</keyword>
<feature type="binding site" evidence="14">
    <location>
        <position position="60"/>
    </location>
    <ligand>
        <name>L-threonine</name>
        <dbReference type="ChEBI" id="CHEBI:57926"/>
    </ligand>
</feature>
<dbReference type="AlphaFoldDB" id="A0A2Z5PJW9"/>
<evidence type="ECO:0000256" key="14">
    <source>
        <dbReference type="PIRSR" id="PIRSR004930-1"/>
    </source>
</evidence>
<gene>
    <name evidence="16" type="ORF">MMKA1_10990</name>
</gene>
<dbReference type="PANTHER" id="PTHR17490">
    <property type="entry name" value="SUA5"/>
    <property type="match status" value="1"/>
</dbReference>
<dbReference type="RefSeq" id="WP_018153339.1">
    <property type="nucleotide sequence ID" value="NZ_AP011526.1"/>
</dbReference>
<dbReference type="Pfam" id="PF03481">
    <property type="entry name" value="Sua5_C"/>
    <property type="match status" value="1"/>
</dbReference>
<comment type="subcellular location">
    <subcellularLocation>
        <location evidence="1 13">Cytoplasm</location>
    </subcellularLocation>
</comment>
<protein>
    <recommendedName>
        <fullName evidence="4 13">Threonylcarbamoyl-AMP synthase</fullName>
        <shortName evidence="13">TC-AMP synthase</shortName>
        <ecNumber evidence="3 13">2.7.7.87</ecNumber>
    </recommendedName>
    <alternativeName>
        <fullName evidence="11 13">L-threonylcarbamoyladenylate synthase</fullName>
    </alternativeName>
</protein>
<dbReference type="Proteomes" id="UP000264208">
    <property type="component" value="Chromosome"/>
</dbReference>
<dbReference type="EC" id="2.7.7.87" evidence="3 13"/>
<dbReference type="InterPro" id="IPR017945">
    <property type="entry name" value="DHBP_synth_RibB-like_a/b_dom"/>
</dbReference>
<dbReference type="InterPro" id="IPR005145">
    <property type="entry name" value="Sua5_C"/>
</dbReference>
<dbReference type="FunFam" id="3.90.870.10:FF:000009">
    <property type="entry name" value="Threonylcarbamoyl-AMP synthase, putative"/>
    <property type="match status" value="1"/>
</dbReference>
<feature type="binding site" evidence="14">
    <location>
        <position position="222"/>
    </location>
    <ligand>
        <name>ATP</name>
        <dbReference type="ChEBI" id="CHEBI:30616"/>
    </ligand>
</feature>
<evidence type="ECO:0000256" key="9">
    <source>
        <dbReference type="ARBA" id="ARBA00022741"/>
    </source>
</evidence>
<evidence type="ECO:0000256" key="4">
    <source>
        <dbReference type="ARBA" id="ARBA00015492"/>
    </source>
</evidence>
<evidence type="ECO:0000256" key="10">
    <source>
        <dbReference type="ARBA" id="ARBA00022840"/>
    </source>
</evidence>
<evidence type="ECO:0000256" key="6">
    <source>
        <dbReference type="ARBA" id="ARBA00022679"/>
    </source>
</evidence>